<dbReference type="OrthoDB" id="185373at2759"/>
<evidence type="ECO:0000256" key="1">
    <source>
        <dbReference type="PROSITE-ProRule" id="PRU00708"/>
    </source>
</evidence>
<accession>S9VRN8</accession>
<dbReference type="PROSITE" id="PS51375">
    <property type="entry name" value="PPR"/>
    <property type="match status" value="1"/>
</dbReference>
<dbReference type="Gene3D" id="1.25.40.10">
    <property type="entry name" value="Tetratricopeptide repeat domain"/>
    <property type="match status" value="1"/>
</dbReference>
<gene>
    <name evidence="3" type="ORF">ADEAN_000861600</name>
</gene>
<feature type="repeat" description="PPR" evidence="1">
    <location>
        <begin position="143"/>
        <end position="177"/>
    </location>
</feature>
<reference evidence="3 4" key="1">
    <citation type="submission" date="2020-08" db="EMBL/GenBank/DDBJ databases">
        <authorList>
            <person name="Newling K."/>
            <person name="Davey J."/>
            <person name="Forrester S."/>
        </authorList>
    </citation>
    <scope>NUCLEOTIDE SEQUENCE [LARGE SCALE GENOMIC DNA]</scope>
    <source>
        <strain evidence="4">Crithidia deanei Carvalho (ATCC PRA-265)</strain>
    </source>
</reference>
<dbReference type="Proteomes" id="UP000515908">
    <property type="component" value="Chromosome 19"/>
</dbReference>
<dbReference type="InterPro" id="IPR011990">
    <property type="entry name" value="TPR-like_helical_dom_sf"/>
</dbReference>
<dbReference type="InterPro" id="IPR002885">
    <property type="entry name" value="PPR_rpt"/>
</dbReference>
<evidence type="ECO:0000313" key="3">
    <source>
        <dbReference type="EMBL" id="CAD2221085.1"/>
    </source>
</evidence>
<evidence type="ECO:0000313" key="4">
    <source>
        <dbReference type="Proteomes" id="UP000515908"/>
    </source>
</evidence>
<keyword evidence="4" id="KW-1185">Reference proteome</keyword>
<evidence type="ECO:0000256" key="2">
    <source>
        <dbReference type="SAM" id="MobiDB-lite"/>
    </source>
</evidence>
<feature type="region of interest" description="Disordered" evidence="2">
    <location>
        <begin position="1"/>
        <end position="25"/>
    </location>
</feature>
<proteinExistence type="predicted"/>
<dbReference type="AlphaFoldDB" id="S9VRN8"/>
<dbReference type="EMBL" id="LR877163">
    <property type="protein sequence ID" value="CAD2221085.1"/>
    <property type="molecule type" value="Genomic_DNA"/>
</dbReference>
<name>S9VRN8_9TRYP</name>
<protein>
    <recommendedName>
        <fullName evidence="5">Mitochondrial RNA binding complex 1 subunit</fullName>
    </recommendedName>
</protein>
<sequence>MLRRTQTTLKKGWTHNPGRTRRGGKNLAWRPKIKESVMNEFVPMNLVHPRRHPNSWHDRQFDFLGYTRWPKEIGFYNAGDNFEITPEASWRIYEQCRDEEFWGKLHNEKTIVNILPLVEKDPKVQMERVREVFRHHLKRFGADHYIYNAVMQAAAFSKDFALCEELFQEMRQLHLEPNAQTYVNMMLAGKLSGQPREKVEHYFREGVTNGAVPAVLRIDTEFQMWMDQLERLGSFTSEKGYLSVNVEGAKATPRDMYALWGWHRSESKFVSRRELVEEQVRSRVHGGKGMVGTVFTKVLRRPWALYNGLFPWDHNGPAYRPPTTFSDAPPHSSAVGNP</sequence>
<dbReference type="VEuPathDB" id="TriTrypDB:ADEAN_000861600"/>
<evidence type="ECO:0008006" key="5">
    <source>
        <dbReference type="Google" id="ProtNLM"/>
    </source>
</evidence>
<organism evidence="3 4">
    <name type="scientific">Angomonas deanei</name>
    <dbReference type="NCBI Taxonomy" id="59799"/>
    <lineage>
        <taxon>Eukaryota</taxon>
        <taxon>Discoba</taxon>
        <taxon>Euglenozoa</taxon>
        <taxon>Kinetoplastea</taxon>
        <taxon>Metakinetoplastina</taxon>
        <taxon>Trypanosomatida</taxon>
        <taxon>Trypanosomatidae</taxon>
        <taxon>Strigomonadinae</taxon>
        <taxon>Angomonas</taxon>
    </lineage>
</organism>